<organism evidence="1 2">
    <name type="scientific">Shewanella fodinae</name>
    <dbReference type="NCBI Taxonomy" id="552357"/>
    <lineage>
        <taxon>Bacteria</taxon>
        <taxon>Pseudomonadati</taxon>
        <taxon>Pseudomonadota</taxon>
        <taxon>Gammaproteobacteria</taxon>
        <taxon>Alteromonadales</taxon>
        <taxon>Shewanellaceae</taxon>
        <taxon>Shewanella</taxon>
    </lineage>
</organism>
<dbReference type="EMBL" id="SLWF01000007">
    <property type="protein sequence ID" value="TCN86251.1"/>
    <property type="molecule type" value="Genomic_DNA"/>
</dbReference>
<evidence type="ECO:0000313" key="1">
    <source>
        <dbReference type="EMBL" id="TCN86251.1"/>
    </source>
</evidence>
<sequence>GFDLVSLSLDQLLVTHGNDSCFLAITEYHQQAVDLFSPFNHEWCTYYLNSGFDKQEYKDNAYIQERIYSALELLGAYYFYEKRFDMSFDFLDMACSKVLMELRQDKDNVMWSKDYMRLMAYRLYLSVLSDKVNDEVKFDELEKMVDDNQDFINFKYDLKITKILFYTKRKDFSSARAELDFLNKIFKNKSLDLSDEINSILYFKYMLYSVDVDFKYGNKEEAYNKCLLFNKGISDVMNVNKDMKYVFLKEQMKSCRYYK</sequence>
<dbReference type="Proteomes" id="UP000294832">
    <property type="component" value="Unassembled WGS sequence"/>
</dbReference>
<dbReference type="RefSeq" id="WP_207904257.1">
    <property type="nucleotide sequence ID" value="NZ_SLWF01000007.1"/>
</dbReference>
<name>A0A4R2FIF9_9GAMM</name>
<feature type="non-terminal residue" evidence="1">
    <location>
        <position position="1"/>
    </location>
</feature>
<dbReference type="AlphaFoldDB" id="A0A4R2FIF9"/>
<keyword evidence="2" id="KW-1185">Reference proteome</keyword>
<protein>
    <submittedName>
        <fullName evidence="1">Uncharacterized protein</fullName>
    </submittedName>
</protein>
<evidence type="ECO:0000313" key="2">
    <source>
        <dbReference type="Proteomes" id="UP000294832"/>
    </source>
</evidence>
<gene>
    <name evidence="1" type="ORF">EDC91_1071</name>
</gene>
<proteinExistence type="predicted"/>
<reference evidence="1 2" key="1">
    <citation type="submission" date="2019-03" db="EMBL/GenBank/DDBJ databases">
        <title>Freshwater and sediment microbial communities from various areas in North America, analyzing microbe dynamics in response to fracking.</title>
        <authorList>
            <person name="Lamendella R."/>
        </authorList>
    </citation>
    <scope>NUCLEOTIDE SEQUENCE [LARGE SCALE GENOMIC DNA]</scope>
    <source>
        <strain evidence="1 2">74A</strain>
    </source>
</reference>
<accession>A0A4R2FIF9</accession>
<comment type="caution">
    <text evidence="1">The sequence shown here is derived from an EMBL/GenBank/DDBJ whole genome shotgun (WGS) entry which is preliminary data.</text>
</comment>